<feature type="chain" id="PRO_5013302150" evidence="1">
    <location>
        <begin position="20"/>
        <end position="109"/>
    </location>
</feature>
<dbReference type="OrthoDB" id="799531at2"/>
<sequence length="109" mass="11599">MKKYLLVLAVALSMSASFAFKIDTGHLKGYIDDSMCASSKTPMCTPETRVACAKKCLKSGAAAVLVVGDKVYKVSNQKSVLKYAGKNVSVDGKITGDTIEVTKVTEEKS</sequence>
<reference evidence="2 3" key="1">
    <citation type="submission" date="2017-08" db="EMBL/GenBank/DDBJ databases">
        <title>Complete genome sequence of Mucilaginibacter sp. strain BJC16-A31.</title>
        <authorList>
            <consortium name="Henan University of Science and Technology"/>
            <person name="You X."/>
        </authorList>
    </citation>
    <scope>NUCLEOTIDE SEQUENCE [LARGE SCALE GENOMIC DNA]</scope>
    <source>
        <strain evidence="2 3">BJC16-A31</strain>
    </source>
</reference>
<proteinExistence type="predicted"/>
<keyword evidence="3" id="KW-1185">Reference proteome</keyword>
<dbReference type="EMBL" id="CP022743">
    <property type="protein sequence ID" value="ASU35524.1"/>
    <property type="molecule type" value="Genomic_DNA"/>
</dbReference>
<accession>A0A223P0P9</accession>
<evidence type="ECO:0000313" key="2">
    <source>
        <dbReference type="EMBL" id="ASU35524.1"/>
    </source>
</evidence>
<keyword evidence="1" id="KW-0732">Signal</keyword>
<dbReference type="AlphaFoldDB" id="A0A223P0P9"/>
<evidence type="ECO:0000256" key="1">
    <source>
        <dbReference type="SAM" id="SignalP"/>
    </source>
</evidence>
<dbReference type="KEGG" id="muc:MuYL_3639"/>
<organism evidence="2 3">
    <name type="scientific">Mucilaginibacter xinganensis</name>
    <dbReference type="NCBI Taxonomy" id="1234841"/>
    <lineage>
        <taxon>Bacteria</taxon>
        <taxon>Pseudomonadati</taxon>
        <taxon>Bacteroidota</taxon>
        <taxon>Sphingobacteriia</taxon>
        <taxon>Sphingobacteriales</taxon>
        <taxon>Sphingobacteriaceae</taxon>
        <taxon>Mucilaginibacter</taxon>
    </lineage>
</organism>
<name>A0A223P0P9_9SPHI</name>
<dbReference type="RefSeq" id="WP_094571692.1">
    <property type="nucleotide sequence ID" value="NZ_CP022743.1"/>
</dbReference>
<feature type="signal peptide" evidence="1">
    <location>
        <begin position="1"/>
        <end position="19"/>
    </location>
</feature>
<protein>
    <submittedName>
        <fullName evidence="2">Uncharacterized protein</fullName>
    </submittedName>
</protein>
<dbReference type="Proteomes" id="UP000215002">
    <property type="component" value="Chromosome"/>
</dbReference>
<gene>
    <name evidence="2" type="ORF">MuYL_3639</name>
</gene>
<evidence type="ECO:0000313" key="3">
    <source>
        <dbReference type="Proteomes" id="UP000215002"/>
    </source>
</evidence>